<evidence type="ECO:0000313" key="1">
    <source>
        <dbReference type="EMBL" id="PIP22854.1"/>
    </source>
</evidence>
<protein>
    <submittedName>
        <fullName evidence="1">Uncharacterized protein</fullName>
    </submittedName>
</protein>
<organism evidence="1 2">
    <name type="scientific">Candidatus Nealsonbacteria bacterium CG23_combo_of_CG06-09_8_20_14_all_39_17</name>
    <dbReference type="NCBI Taxonomy" id="1974722"/>
    <lineage>
        <taxon>Bacteria</taxon>
        <taxon>Candidatus Nealsoniibacteriota</taxon>
    </lineage>
</organism>
<comment type="caution">
    <text evidence="1">The sequence shown here is derived from an EMBL/GenBank/DDBJ whole genome shotgun (WGS) entry which is preliminary data.</text>
</comment>
<dbReference type="EMBL" id="PCRO01000022">
    <property type="protein sequence ID" value="PIP22854.1"/>
    <property type="molecule type" value="Genomic_DNA"/>
</dbReference>
<evidence type="ECO:0000313" key="2">
    <source>
        <dbReference type="Proteomes" id="UP000229976"/>
    </source>
</evidence>
<proteinExistence type="predicted"/>
<sequence length="73" mass="8596">MKTDTETETEILREIELLRKKALEYSKEKGVTSATHSWLLSLAKQRQMLFKSEKLTLFTPVRNVNSEKNNQKR</sequence>
<name>A0A2G9YUB6_9BACT</name>
<reference evidence="1 2" key="1">
    <citation type="submission" date="2017-09" db="EMBL/GenBank/DDBJ databases">
        <title>Depth-based differentiation of microbial function through sediment-hosted aquifers and enrichment of novel symbionts in the deep terrestrial subsurface.</title>
        <authorList>
            <person name="Probst A.J."/>
            <person name="Ladd B."/>
            <person name="Jarett J.K."/>
            <person name="Geller-Mcgrath D.E."/>
            <person name="Sieber C.M."/>
            <person name="Emerson J.B."/>
            <person name="Anantharaman K."/>
            <person name="Thomas B.C."/>
            <person name="Malmstrom R."/>
            <person name="Stieglmeier M."/>
            <person name="Klingl A."/>
            <person name="Woyke T."/>
            <person name="Ryan C.M."/>
            <person name="Banfield J.F."/>
        </authorList>
    </citation>
    <scope>NUCLEOTIDE SEQUENCE [LARGE SCALE GENOMIC DNA]</scope>
    <source>
        <strain evidence="1">CG23_combo_of_CG06-09_8_20_14_all_39_17</strain>
    </source>
</reference>
<gene>
    <name evidence="1" type="ORF">COX37_01790</name>
</gene>
<dbReference type="AlphaFoldDB" id="A0A2G9YUB6"/>
<accession>A0A2G9YUB6</accession>
<dbReference type="Proteomes" id="UP000229976">
    <property type="component" value="Unassembled WGS sequence"/>
</dbReference>